<name>A0A0N0RSG8_9BASI</name>
<evidence type="ECO:0000256" key="4">
    <source>
        <dbReference type="ARBA" id="ARBA00038321"/>
    </source>
</evidence>
<comment type="similarity">
    <text evidence="4">Belongs to the WD repeat PAAF1/RPN14 family.</text>
</comment>
<dbReference type="InterPro" id="IPR001680">
    <property type="entry name" value="WD40_rpt"/>
</dbReference>
<dbReference type="Pfam" id="PF00400">
    <property type="entry name" value="WD40"/>
    <property type="match status" value="1"/>
</dbReference>
<proteinExistence type="inferred from homology"/>
<keyword evidence="3" id="KW-0647">Proteasome</keyword>
<dbReference type="STRING" id="77020.A0A0N0RSG8"/>
<feature type="repeat" description="WD" evidence="5">
    <location>
        <begin position="196"/>
        <end position="237"/>
    </location>
</feature>
<dbReference type="InterPro" id="IPR002372">
    <property type="entry name" value="PQQ_rpt_dom"/>
</dbReference>
<dbReference type="Proteomes" id="UP000037751">
    <property type="component" value="Unassembled WGS sequence"/>
</dbReference>
<dbReference type="Gene3D" id="2.130.10.10">
    <property type="entry name" value="YVTN repeat-like/Quinoprotein amine dehydrogenase"/>
    <property type="match status" value="2"/>
</dbReference>
<dbReference type="InterPro" id="IPR051179">
    <property type="entry name" value="WD_repeat_multifunction"/>
</dbReference>
<evidence type="ECO:0000256" key="1">
    <source>
        <dbReference type="ARBA" id="ARBA00022574"/>
    </source>
</evidence>
<dbReference type="InterPro" id="IPR015943">
    <property type="entry name" value="WD40/YVTN_repeat-like_dom_sf"/>
</dbReference>
<keyword evidence="8" id="KW-1185">Reference proteome</keyword>
<dbReference type="EMBL" id="LGAV01000002">
    <property type="protein sequence ID" value="KOS15245.1"/>
    <property type="molecule type" value="Genomic_DNA"/>
</dbReference>
<comment type="caution">
    <text evidence="7">The sequence shown here is derived from an EMBL/GenBank/DDBJ whole genome shotgun (WGS) entry which is preliminary data.</text>
</comment>
<dbReference type="PANTHER" id="PTHR19857">
    <property type="entry name" value="MITOCHONDRIAL DIVISION PROTEIN 1-RELATED"/>
    <property type="match status" value="1"/>
</dbReference>
<evidence type="ECO:0000313" key="7">
    <source>
        <dbReference type="EMBL" id="KOS15245.1"/>
    </source>
</evidence>
<dbReference type="GO" id="GO:0000502">
    <property type="term" value="C:proteasome complex"/>
    <property type="evidence" value="ECO:0007669"/>
    <property type="project" value="UniProtKB-KW"/>
</dbReference>
<dbReference type="InterPro" id="IPR019775">
    <property type="entry name" value="WD40_repeat_CS"/>
</dbReference>
<protein>
    <submittedName>
        <fullName evidence="7">Wd40 repeat-like protein</fullName>
    </submittedName>
</protein>
<feature type="domain" description="Pyrrolo-quinoline quinone repeat" evidence="6">
    <location>
        <begin position="208"/>
        <end position="370"/>
    </location>
</feature>
<keyword evidence="2" id="KW-0677">Repeat</keyword>
<sequence>MAMRVRAKPWISIQPSVRDVLHDVAQGVVQKEDVWVSAYIASPARASVHTTLHVEHTSTPPQTSISNQPSDITVDTSIEPWCVSSQGDVSVPRTEVHLPVQGEEAMIHDVTTPLSVDMSIDAEGVERYVMGGAQGQLVCGSWNMGTPFAETNSCASHQSDITSVRFFPSGQVILATSLDMRASVVSALDGTCPRVLIGHTRAVLGSAILGRGREVATCSADGAIRLWDVSRGETVQTWDAGVSIPSLEVSKALDSTPEDRQGVLVAGRHDGVLQGYDMRTGSAVWSHTAPMSPLGGSECAIQALAMHENTMALGTRGGVCALYDLRAMQEPLDAWYRNTAEITCMHLTNQRVYIGTSDGLPYSVDRDTDQVHEYAGWDADAISAIRTDQAGHVIITGSGRYATYR</sequence>
<dbReference type="GeneID" id="28728859"/>
<evidence type="ECO:0000259" key="6">
    <source>
        <dbReference type="Pfam" id="PF13360"/>
    </source>
</evidence>
<dbReference type="PANTHER" id="PTHR19857:SF19">
    <property type="entry name" value="26S PROTEASOME REGULATORY SUBUNIT RPN14"/>
    <property type="match status" value="1"/>
</dbReference>
<keyword evidence="1 5" id="KW-0853">WD repeat</keyword>
<evidence type="ECO:0000256" key="2">
    <source>
        <dbReference type="ARBA" id="ARBA00022737"/>
    </source>
</evidence>
<reference evidence="7 8" key="1">
    <citation type="submission" date="2015-07" db="EMBL/GenBank/DDBJ databases">
        <title>Draft Genome Sequence of Malassezia furfur CBS1878 and Malassezia pachydermatis CBS1879.</title>
        <authorList>
            <person name="Triana S."/>
            <person name="Ohm R."/>
            <person name="Gonzalez A."/>
            <person name="DeCock H."/>
            <person name="Restrepo S."/>
            <person name="Celis A."/>
        </authorList>
    </citation>
    <scope>NUCLEOTIDE SEQUENCE [LARGE SCALE GENOMIC DNA]</scope>
    <source>
        <strain evidence="7 8">CBS 1879</strain>
    </source>
</reference>
<dbReference type="VEuPathDB" id="FungiDB:Malapachy_2495"/>
<dbReference type="AlphaFoldDB" id="A0A0N0RSG8"/>
<accession>A0A0N0RSG8</accession>
<evidence type="ECO:0000256" key="5">
    <source>
        <dbReference type="PROSITE-ProRule" id="PRU00221"/>
    </source>
</evidence>
<evidence type="ECO:0000256" key="3">
    <source>
        <dbReference type="ARBA" id="ARBA00022942"/>
    </source>
</evidence>
<dbReference type="SUPFAM" id="SSF50978">
    <property type="entry name" value="WD40 repeat-like"/>
    <property type="match status" value="1"/>
</dbReference>
<organism evidence="7 8">
    <name type="scientific">Malassezia pachydermatis</name>
    <dbReference type="NCBI Taxonomy" id="77020"/>
    <lineage>
        <taxon>Eukaryota</taxon>
        <taxon>Fungi</taxon>
        <taxon>Dikarya</taxon>
        <taxon>Basidiomycota</taxon>
        <taxon>Ustilaginomycotina</taxon>
        <taxon>Malasseziomycetes</taxon>
        <taxon>Malasseziales</taxon>
        <taxon>Malasseziaceae</taxon>
        <taxon>Malassezia</taxon>
    </lineage>
</organism>
<dbReference type="PROSITE" id="PS50082">
    <property type="entry name" value="WD_REPEATS_2"/>
    <property type="match status" value="1"/>
</dbReference>
<dbReference type="InterPro" id="IPR036322">
    <property type="entry name" value="WD40_repeat_dom_sf"/>
</dbReference>
<dbReference type="PROSITE" id="PS50294">
    <property type="entry name" value="WD_REPEATS_REGION"/>
    <property type="match status" value="1"/>
</dbReference>
<gene>
    <name evidence="7" type="ORF">Malapachy_2495</name>
</gene>
<dbReference type="SMART" id="SM00320">
    <property type="entry name" value="WD40"/>
    <property type="match status" value="3"/>
</dbReference>
<dbReference type="RefSeq" id="XP_017992877.1">
    <property type="nucleotide sequence ID" value="XM_018136984.1"/>
</dbReference>
<evidence type="ECO:0000313" key="8">
    <source>
        <dbReference type="Proteomes" id="UP000037751"/>
    </source>
</evidence>
<dbReference type="PROSITE" id="PS00678">
    <property type="entry name" value="WD_REPEATS_1"/>
    <property type="match status" value="1"/>
</dbReference>
<dbReference type="Pfam" id="PF13360">
    <property type="entry name" value="PQQ_2"/>
    <property type="match status" value="1"/>
</dbReference>
<dbReference type="OrthoDB" id="10257301at2759"/>